<dbReference type="InterPro" id="IPR003660">
    <property type="entry name" value="HAMP_dom"/>
</dbReference>
<evidence type="ECO:0000256" key="7">
    <source>
        <dbReference type="ARBA" id="ARBA00022692"/>
    </source>
</evidence>
<evidence type="ECO:0000256" key="5">
    <source>
        <dbReference type="ARBA" id="ARBA00022553"/>
    </source>
</evidence>
<protein>
    <recommendedName>
        <fullName evidence="3">histidine kinase</fullName>
        <ecNumber evidence="3">2.7.13.3</ecNumber>
    </recommendedName>
</protein>
<dbReference type="SMART" id="SM00387">
    <property type="entry name" value="HATPase_c"/>
    <property type="match status" value="1"/>
</dbReference>
<accession>A0A923MAY0</accession>
<keyword evidence="7 15" id="KW-0812">Transmembrane</keyword>
<dbReference type="CDD" id="cd00082">
    <property type="entry name" value="HisKA"/>
    <property type="match status" value="1"/>
</dbReference>
<dbReference type="SUPFAM" id="SSF55781">
    <property type="entry name" value="GAF domain-like"/>
    <property type="match status" value="1"/>
</dbReference>
<feature type="coiled-coil region" evidence="14">
    <location>
        <begin position="355"/>
        <end position="389"/>
    </location>
</feature>
<dbReference type="SUPFAM" id="SSF158472">
    <property type="entry name" value="HAMP domain-like"/>
    <property type="match status" value="1"/>
</dbReference>
<dbReference type="CDD" id="cd18773">
    <property type="entry name" value="PDC1_HK_sensor"/>
    <property type="match status" value="1"/>
</dbReference>
<dbReference type="EMBL" id="JACORU010000005">
    <property type="protein sequence ID" value="MBC5765989.1"/>
    <property type="molecule type" value="Genomic_DNA"/>
</dbReference>
<dbReference type="GO" id="GO:0000155">
    <property type="term" value="F:phosphorelay sensor kinase activity"/>
    <property type="evidence" value="ECO:0007669"/>
    <property type="project" value="InterPro"/>
</dbReference>
<dbReference type="InterPro" id="IPR003661">
    <property type="entry name" value="HisK_dim/P_dom"/>
</dbReference>
<dbReference type="SUPFAM" id="SSF47384">
    <property type="entry name" value="Homodimeric domain of signal transducing histidine kinase"/>
    <property type="match status" value="1"/>
</dbReference>
<dbReference type="Pfam" id="PF00512">
    <property type="entry name" value="HisKA"/>
    <property type="match status" value="1"/>
</dbReference>
<evidence type="ECO:0000313" key="19">
    <source>
        <dbReference type="Proteomes" id="UP000596827"/>
    </source>
</evidence>
<gene>
    <name evidence="18" type="ORF">H8R02_16095</name>
</gene>
<dbReference type="InterPro" id="IPR029016">
    <property type="entry name" value="GAF-like_dom_sf"/>
</dbReference>
<comment type="catalytic activity">
    <reaction evidence="1">
        <text>ATP + protein L-histidine = ADP + protein N-phospho-L-histidine.</text>
        <dbReference type="EC" id="2.7.13.3"/>
    </reaction>
</comment>
<dbReference type="Proteomes" id="UP000596827">
    <property type="component" value="Unassembled WGS sequence"/>
</dbReference>
<dbReference type="InterPro" id="IPR050736">
    <property type="entry name" value="Sensor_HK_Regulatory"/>
</dbReference>
<keyword evidence="4" id="KW-1003">Cell membrane</keyword>
<feature type="domain" description="HAMP" evidence="17">
    <location>
        <begin position="318"/>
        <end position="370"/>
    </location>
</feature>
<dbReference type="PROSITE" id="PS50109">
    <property type="entry name" value="HIS_KIN"/>
    <property type="match status" value="1"/>
</dbReference>
<organism evidence="18 19">
    <name type="scientific">Ramlibacter albus</name>
    <dbReference type="NCBI Taxonomy" id="2079448"/>
    <lineage>
        <taxon>Bacteria</taxon>
        <taxon>Pseudomonadati</taxon>
        <taxon>Pseudomonadota</taxon>
        <taxon>Betaproteobacteria</taxon>
        <taxon>Burkholderiales</taxon>
        <taxon>Comamonadaceae</taxon>
        <taxon>Ramlibacter</taxon>
    </lineage>
</organism>
<dbReference type="EC" id="2.7.13.3" evidence="3"/>
<dbReference type="PROSITE" id="PS50885">
    <property type="entry name" value="HAMP"/>
    <property type="match status" value="1"/>
</dbReference>
<keyword evidence="12" id="KW-0902">Two-component regulatory system</keyword>
<proteinExistence type="predicted"/>
<comment type="subcellular location">
    <subcellularLocation>
        <location evidence="2">Cell membrane</location>
        <topology evidence="2">Multi-pass membrane protein</topology>
    </subcellularLocation>
</comment>
<dbReference type="AlphaFoldDB" id="A0A923MAY0"/>
<dbReference type="CDD" id="cd06225">
    <property type="entry name" value="HAMP"/>
    <property type="match status" value="1"/>
</dbReference>
<dbReference type="InterPro" id="IPR005467">
    <property type="entry name" value="His_kinase_dom"/>
</dbReference>
<dbReference type="InterPro" id="IPR003018">
    <property type="entry name" value="GAF"/>
</dbReference>
<dbReference type="Pfam" id="PF02743">
    <property type="entry name" value="dCache_1"/>
    <property type="match status" value="1"/>
</dbReference>
<evidence type="ECO:0000256" key="11">
    <source>
        <dbReference type="ARBA" id="ARBA00022989"/>
    </source>
</evidence>
<keyword evidence="14" id="KW-0175">Coiled coil</keyword>
<evidence type="ECO:0000256" key="1">
    <source>
        <dbReference type="ARBA" id="ARBA00000085"/>
    </source>
</evidence>
<sequence>MQQEERDSADARRTGSPYRGRLFRKYFALVLVLVCGALAASSAITLFFTYEDNKAAAGRLQHEKALAAAERIEQFVRTIEGQVENASLPQWGGVGDEGRRLEYTRLLRVQPAITDVAALDLTGRERLQLSRLAMNTFDSGRDRSADPAFLKAKPGQTYFGPVYFRQDTEPYMTIAVRTKGASGMVTVADVNLKLIWDVISKMRIGKAGKAYVVDSQGQLIADPDIGLVLKVTNLAQLDQVKAALAPPAVEPEAVLAKDDSGKDVIAAFAPVNPPGWKVIVEQPVSEVYATLNASIIRSIVLFLAGLAFSVLAAGFLARSMVRPIRTLQEGAQRIGAGELDQRIEVHTNDELQALAEQFNRMSAQLAESYADLERKVEERTRELTQALERQTATSEVLQEISRSQTDIAPVLDAIIRNAVALCHGSHGGMVRVEGDMVDLWAQYNLPAEALEVVRSRYPAPISEKSIVGLAIQTREVVHAPDTVNHPYYRPSPYAVAARIRAQVSVPLIKDGRVLGALNVIRDTPGAFSDVQIGMLKSFADQAVIAIENARLFHEIQDKSHQLEVANKHKSEFLANMSHELRTPLNAIIGFSEVLSQKMFGELTEDQEQFVKDIHESGKHLLHLINDILDLSKVEAGRMELDVSEFDLPAAIGNAMTLVKERATRQGARLTSEVDPQLEDFRADERKFKQIMLNLLSNAVKFTPSGGSIEVRATAVNGGVEVAVADTGVGIAPEDHDAVFEEFRQVGKDYTRKAEGTGLGLALVKKFVELHGGRIWLESQPQKGSTFTFYLPDARRAEHAG</sequence>
<keyword evidence="13 15" id="KW-0472">Membrane</keyword>
<evidence type="ECO:0000256" key="14">
    <source>
        <dbReference type="SAM" id="Coils"/>
    </source>
</evidence>
<dbReference type="CDD" id="cd12912">
    <property type="entry name" value="PDC2_MCP_like"/>
    <property type="match status" value="1"/>
</dbReference>
<dbReference type="SMART" id="SM00065">
    <property type="entry name" value="GAF"/>
    <property type="match status" value="1"/>
</dbReference>
<keyword evidence="19" id="KW-1185">Reference proteome</keyword>
<keyword evidence="6" id="KW-0808">Transferase</keyword>
<feature type="domain" description="Histidine kinase" evidence="16">
    <location>
        <begin position="575"/>
        <end position="794"/>
    </location>
</feature>
<evidence type="ECO:0000256" key="12">
    <source>
        <dbReference type="ARBA" id="ARBA00023012"/>
    </source>
</evidence>
<dbReference type="PANTHER" id="PTHR43711:SF31">
    <property type="entry name" value="HISTIDINE KINASE"/>
    <property type="match status" value="1"/>
</dbReference>
<dbReference type="SUPFAM" id="SSF55874">
    <property type="entry name" value="ATPase domain of HSP90 chaperone/DNA topoisomerase II/histidine kinase"/>
    <property type="match status" value="1"/>
</dbReference>
<evidence type="ECO:0000256" key="8">
    <source>
        <dbReference type="ARBA" id="ARBA00022741"/>
    </source>
</evidence>
<keyword evidence="9" id="KW-0418">Kinase</keyword>
<dbReference type="Pfam" id="PF13185">
    <property type="entry name" value="GAF_2"/>
    <property type="match status" value="1"/>
</dbReference>
<evidence type="ECO:0000259" key="17">
    <source>
        <dbReference type="PROSITE" id="PS50885"/>
    </source>
</evidence>
<dbReference type="Gene3D" id="3.30.450.40">
    <property type="match status" value="1"/>
</dbReference>
<dbReference type="Gene3D" id="3.30.450.20">
    <property type="entry name" value="PAS domain"/>
    <property type="match status" value="1"/>
</dbReference>
<dbReference type="PANTHER" id="PTHR43711">
    <property type="entry name" value="TWO-COMPONENT HISTIDINE KINASE"/>
    <property type="match status" value="1"/>
</dbReference>
<dbReference type="SMART" id="SM00388">
    <property type="entry name" value="HisKA"/>
    <property type="match status" value="1"/>
</dbReference>
<dbReference type="CDD" id="cd16922">
    <property type="entry name" value="HATPase_EvgS-ArcB-TorS-like"/>
    <property type="match status" value="1"/>
</dbReference>
<dbReference type="Gene3D" id="3.30.565.10">
    <property type="entry name" value="Histidine kinase-like ATPase, C-terminal domain"/>
    <property type="match status" value="1"/>
</dbReference>
<dbReference type="FunFam" id="1.10.287.130:FF:000038">
    <property type="entry name" value="Sensory transduction histidine kinase"/>
    <property type="match status" value="1"/>
</dbReference>
<feature type="transmembrane region" description="Helical" evidence="15">
    <location>
        <begin position="26"/>
        <end position="50"/>
    </location>
</feature>
<dbReference type="InterPro" id="IPR036097">
    <property type="entry name" value="HisK_dim/P_sf"/>
</dbReference>
<evidence type="ECO:0000256" key="9">
    <source>
        <dbReference type="ARBA" id="ARBA00022777"/>
    </source>
</evidence>
<feature type="transmembrane region" description="Helical" evidence="15">
    <location>
        <begin position="295"/>
        <end position="317"/>
    </location>
</feature>
<dbReference type="Gene3D" id="1.10.287.130">
    <property type="match status" value="1"/>
</dbReference>
<dbReference type="InterPro" id="IPR036890">
    <property type="entry name" value="HATPase_C_sf"/>
</dbReference>
<dbReference type="GO" id="GO:0005524">
    <property type="term" value="F:ATP binding"/>
    <property type="evidence" value="ECO:0007669"/>
    <property type="project" value="UniProtKB-KW"/>
</dbReference>
<keyword evidence="11 15" id="KW-1133">Transmembrane helix</keyword>
<keyword evidence="5" id="KW-0597">Phosphoprotein</keyword>
<evidence type="ECO:0000313" key="18">
    <source>
        <dbReference type="EMBL" id="MBC5765989.1"/>
    </source>
</evidence>
<dbReference type="RefSeq" id="WP_187082452.1">
    <property type="nucleotide sequence ID" value="NZ_JACORU010000005.1"/>
</dbReference>
<name>A0A923MAY0_9BURK</name>
<dbReference type="FunFam" id="3.30.565.10:FF:000023">
    <property type="entry name" value="PAS domain-containing sensor histidine kinase"/>
    <property type="match status" value="1"/>
</dbReference>
<comment type="caution">
    <text evidence="18">The sequence shown here is derived from an EMBL/GenBank/DDBJ whole genome shotgun (WGS) entry which is preliminary data.</text>
</comment>
<dbReference type="InterPro" id="IPR033479">
    <property type="entry name" value="dCache_1"/>
</dbReference>
<dbReference type="SMART" id="SM00304">
    <property type="entry name" value="HAMP"/>
    <property type="match status" value="1"/>
</dbReference>
<dbReference type="PRINTS" id="PR00344">
    <property type="entry name" value="BCTRLSENSOR"/>
</dbReference>
<dbReference type="InterPro" id="IPR003594">
    <property type="entry name" value="HATPase_dom"/>
</dbReference>
<evidence type="ECO:0000256" key="3">
    <source>
        <dbReference type="ARBA" id="ARBA00012438"/>
    </source>
</evidence>
<dbReference type="Pfam" id="PF02518">
    <property type="entry name" value="HATPase_c"/>
    <property type="match status" value="1"/>
</dbReference>
<keyword evidence="10" id="KW-0067">ATP-binding</keyword>
<evidence type="ECO:0000256" key="2">
    <source>
        <dbReference type="ARBA" id="ARBA00004651"/>
    </source>
</evidence>
<evidence type="ECO:0000256" key="15">
    <source>
        <dbReference type="SAM" id="Phobius"/>
    </source>
</evidence>
<reference evidence="18" key="1">
    <citation type="submission" date="2020-08" db="EMBL/GenBank/DDBJ databases">
        <title>Ramlibacter sp. GTP1 16S ribosomal RNA gene genome sequencing and assembly.</title>
        <authorList>
            <person name="Kang M."/>
        </authorList>
    </citation>
    <scope>NUCLEOTIDE SEQUENCE</scope>
    <source>
        <strain evidence="18">GTP1</strain>
    </source>
</reference>
<keyword evidence="8" id="KW-0547">Nucleotide-binding</keyword>
<evidence type="ECO:0000259" key="16">
    <source>
        <dbReference type="PROSITE" id="PS50109"/>
    </source>
</evidence>
<dbReference type="InterPro" id="IPR004358">
    <property type="entry name" value="Sig_transdc_His_kin-like_C"/>
</dbReference>
<evidence type="ECO:0000256" key="13">
    <source>
        <dbReference type="ARBA" id="ARBA00023136"/>
    </source>
</evidence>
<evidence type="ECO:0000256" key="6">
    <source>
        <dbReference type="ARBA" id="ARBA00022679"/>
    </source>
</evidence>
<evidence type="ECO:0000256" key="10">
    <source>
        <dbReference type="ARBA" id="ARBA00022840"/>
    </source>
</evidence>
<dbReference type="Pfam" id="PF00672">
    <property type="entry name" value="HAMP"/>
    <property type="match status" value="1"/>
</dbReference>
<evidence type="ECO:0000256" key="4">
    <source>
        <dbReference type="ARBA" id="ARBA00022475"/>
    </source>
</evidence>
<dbReference type="Gene3D" id="6.10.340.10">
    <property type="match status" value="1"/>
</dbReference>
<dbReference type="GO" id="GO:0005886">
    <property type="term" value="C:plasma membrane"/>
    <property type="evidence" value="ECO:0007669"/>
    <property type="project" value="UniProtKB-SubCell"/>
</dbReference>